<keyword evidence="4" id="KW-1185">Reference proteome</keyword>
<protein>
    <submittedName>
        <fullName evidence="3">Glycosyltransferase family 4 protein</fullName>
    </submittedName>
</protein>
<reference evidence="4" key="1">
    <citation type="submission" date="2019-09" db="EMBL/GenBank/DDBJ databases">
        <authorList>
            <person name="Jung D.-H."/>
        </authorList>
    </citation>
    <scope>NUCLEOTIDE SEQUENCE [LARGE SCALE GENOMIC DNA]</scope>
    <source>
        <strain evidence="4">JA-25</strain>
    </source>
</reference>
<name>A0ABX0QHG4_9BACT</name>
<dbReference type="EMBL" id="WAEL01000003">
    <property type="protein sequence ID" value="NID10507.1"/>
    <property type="molecule type" value="Genomic_DNA"/>
</dbReference>
<organism evidence="3 4">
    <name type="scientific">Fibrivirga algicola</name>
    <dbReference type="NCBI Taxonomy" id="2950420"/>
    <lineage>
        <taxon>Bacteria</taxon>
        <taxon>Pseudomonadati</taxon>
        <taxon>Bacteroidota</taxon>
        <taxon>Cytophagia</taxon>
        <taxon>Cytophagales</taxon>
        <taxon>Spirosomataceae</taxon>
        <taxon>Fibrivirga</taxon>
    </lineage>
</organism>
<feature type="region of interest" description="Disordered" evidence="1">
    <location>
        <begin position="410"/>
        <end position="431"/>
    </location>
</feature>
<evidence type="ECO:0000259" key="2">
    <source>
        <dbReference type="Pfam" id="PF00534"/>
    </source>
</evidence>
<dbReference type="PANTHER" id="PTHR45947">
    <property type="entry name" value="SULFOQUINOVOSYL TRANSFERASE SQD2"/>
    <property type="match status" value="1"/>
</dbReference>
<sequence>MKKVLISAYACIPGRGSEEGNGWHYSSIVSQTGHQVWCLTRRGNKQAVEQQLSQTPLPNLTFVYVETPDWVEKVYYWGLVGMYFHYLYWQWAALKTARPLNSRYKFDVVHHVSYGSMQLGSLLYRLNRPFIFGPIGGGQEAPKSMRYYFKGHWKKEQMRSLISSLLIRFNPGCYEAVRKATHVLVWNEDTRKRVTELGRTEQVTNEFSGISQDFIPQQPLVHTPGPVLQLVWVGRLMPRKALELTLHGLSKVDSRLPVQFTIVGDGEMGKHVPEYLEQYNLSERVHWTGRVEYEQVKNYYRQADVFFFTSLRDTGPAQLLEAMAYSLPVVTLDIHGQAELVNESTGIRVPVTDRETVATELGKAIEWMYHHPQERLAMGANAYTFASQQTWEKKIRRLVHHYYGTGYDQPKEADGPFGKAGQTVADKESLK</sequence>
<gene>
    <name evidence="3" type="ORF">F7231_10025</name>
</gene>
<dbReference type="RefSeq" id="WP_166691791.1">
    <property type="nucleotide sequence ID" value="NZ_WAEL01000003.1"/>
</dbReference>
<proteinExistence type="predicted"/>
<dbReference type="Gene3D" id="3.40.50.2000">
    <property type="entry name" value="Glycogen Phosphorylase B"/>
    <property type="match status" value="2"/>
</dbReference>
<dbReference type="InterPro" id="IPR001296">
    <property type="entry name" value="Glyco_trans_1"/>
</dbReference>
<feature type="domain" description="Glycosyl transferase family 1" evidence="2">
    <location>
        <begin position="230"/>
        <end position="383"/>
    </location>
</feature>
<dbReference type="Proteomes" id="UP000606008">
    <property type="component" value="Unassembled WGS sequence"/>
</dbReference>
<evidence type="ECO:0000313" key="3">
    <source>
        <dbReference type="EMBL" id="NID10507.1"/>
    </source>
</evidence>
<accession>A0ABX0QHG4</accession>
<dbReference type="PANTHER" id="PTHR45947:SF3">
    <property type="entry name" value="SULFOQUINOVOSYL TRANSFERASE SQD2"/>
    <property type="match status" value="1"/>
</dbReference>
<evidence type="ECO:0000313" key="4">
    <source>
        <dbReference type="Proteomes" id="UP000606008"/>
    </source>
</evidence>
<reference evidence="4" key="2">
    <citation type="submission" date="2023-07" db="EMBL/GenBank/DDBJ databases">
        <authorList>
            <person name="Jung D.-H."/>
        </authorList>
    </citation>
    <scope>NUCLEOTIDE SEQUENCE [LARGE SCALE GENOMIC DNA]</scope>
    <source>
        <strain evidence="4">JA-25</strain>
    </source>
</reference>
<dbReference type="Pfam" id="PF00534">
    <property type="entry name" value="Glycos_transf_1"/>
    <property type="match status" value="1"/>
</dbReference>
<dbReference type="CDD" id="cd03801">
    <property type="entry name" value="GT4_PimA-like"/>
    <property type="match status" value="1"/>
</dbReference>
<dbReference type="SUPFAM" id="SSF53756">
    <property type="entry name" value="UDP-Glycosyltransferase/glycogen phosphorylase"/>
    <property type="match status" value="1"/>
</dbReference>
<comment type="caution">
    <text evidence="3">The sequence shown here is derived from an EMBL/GenBank/DDBJ whole genome shotgun (WGS) entry which is preliminary data.</text>
</comment>
<evidence type="ECO:0000256" key="1">
    <source>
        <dbReference type="SAM" id="MobiDB-lite"/>
    </source>
</evidence>
<dbReference type="InterPro" id="IPR050194">
    <property type="entry name" value="Glycosyltransferase_grp1"/>
</dbReference>